<dbReference type="Proteomes" id="UP001519460">
    <property type="component" value="Unassembled WGS sequence"/>
</dbReference>
<feature type="compositionally biased region" description="Low complexity" evidence="1">
    <location>
        <begin position="163"/>
        <end position="175"/>
    </location>
</feature>
<sequence length="187" mass="19787">MGDKTSEGEQPPSATPAAKLGSPFDGSVHSLALLTYSLTGSADGRARESAEAGVYLSGLEEDVSRSNEANGASEDVAGSPRTSSTGFIICLTLSWESVRVSQQSGNSTGCTGGRADVSFSKSYFKKQRDHRNVSTISIQLGKVTCAVPRNWDIQTARHDTCGKKITPTPATTKTNPAEKEEPRMSND</sequence>
<evidence type="ECO:0000313" key="2">
    <source>
        <dbReference type="EMBL" id="KAK7505988.1"/>
    </source>
</evidence>
<feature type="region of interest" description="Disordered" evidence="1">
    <location>
        <begin position="1"/>
        <end position="23"/>
    </location>
</feature>
<comment type="caution">
    <text evidence="2">The sequence shown here is derived from an EMBL/GenBank/DDBJ whole genome shotgun (WGS) entry which is preliminary data.</text>
</comment>
<reference evidence="2 3" key="1">
    <citation type="journal article" date="2023" name="Sci. Data">
        <title>Genome assembly of the Korean intertidal mud-creeper Batillaria attramentaria.</title>
        <authorList>
            <person name="Patra A.K."/>
            <person name="Ho P.T."/>
            <person name="Jun S."/>
            <person name="Lee S.J."/>
            <person name="Kim Y."/>
            <person name="Won Y.J."/>
        </authorList>
    </citation>
    <scope>NUCLEOTIDE SEQUENCE [LARGE SCALE GENOMIC DNA]</scope>
    <source>
        <strain evidence="2">Wonlab-2016</strain>
    </source>
</reference>
<evidence type="ECO:0000256" key="1">
    <source>
        <dbReference type="SAM" id="MobiDB-lite"/>
    </source>
</evidence>
<organism evidence="2 3">
    <name type="scientific">Batillaria attramentaria</name>
    <dbReference type="NCBI Taxonomy" id="370345"/>
    <lineage>
        <taxon>Eukaryota</taxon>
        <taxon>Metazoa</taxon>
        <taxon>Spiralia</taxon>
        <taxon>Lophotrochozoa</taxon>
        <taxon>Mollusca</taxon>
        <taxon>Gastropoda</taxon>
        <taxon>Caenogastropoda</taxon>
        <taxon>Sorbeoconcha</taxon>
        <taxon>Cerithioidea</taxon>
        <taxon>Batillariidae</taxon>
        <taxon>Batillaria</taxon>
    </lineage>
</organism>
<evidence type="ECO:0000313" key="3">
    <source>
        <dbReference type="Proteomes" id="UP001519460"/>
    </source>
</evidence>
<protein>
    <submittedName>
        <fullName evidence="2">Uncharacterized protein</fullName>
    </submittedName>
</protein>
<dbReference type="AlphaFoldDB" id="A0ABD0M2T4"/>
<proteinExistence type="predicted"/>
<feature type="compositionally biased region" description="Basic and acidic residues" evidence="1">
    <location>
        <begin position="176"/>
        <end position="187"/>
    </location>
</feature>
<dbReference type="EMBL" id="JACVVK020000008">
    <property type="protein sequence ID" value="KAK7505988.1"/>
    <property type="molecule type" value="Genomic_DNA"/>
</dbReference>
<feature type="region of interest" description="Disordered" evidence="1">
    <location>
        <begin position="162"/>
        <end position="187"/>
    </location>
</feature>
<feature type="region of interest" description="Disordered" evidence="1">
    <location>
        <begin position="61"/>
        <end position="82"/>
    </location>
</feature>
<keyword evidence="3" id="KW-1185">Reference proteome</keyword>
<gene>
    <name evidence="2" type="ORF">BaRGS_00002710</name>
</gene>
<name>A0ABD0M2T4_9CAEN</name>
<accession>A0ABD0M2T4</accession>